<keyword evidence="5" id="KW-0539">Nucleus</keyword>
<protein>
    <submittedName>
        <fullName evidence="10">Central kinetochore subunit MCM21</fullName>
    </submittedName>
</protein>
<dbReference type="Pfam" id="PF09496">
    <property type="entry name" value="CENP-O"/>
    <property type="match status" value="1"/>
</dbReference>
<dbReference type="VEuPathDB" id="FungiDB:C5L36_0B12230"/>
<accession>A0A099P2A0</accession>
<evidence type="ECO:0000313" key="9">
    <source>
        <dbReference type="EMBL" id="KGK39040.1"/>
    </source>
</evidence>
<sequence>MLADQELQNEIQDLEREVEELEKQLENSDSSTLLDTIGPVDELLHDILYDTNSSDQKYCQDDIGDGITIMRTTELRELHETEIPKIQMENVYRLNGISFFPISNDPQREFLGVRFDVFREETSKFDPPHYVILKRDIIENSHKSVASSNSGNWRWSVFQTTISKGIPVFELAAKYLSQAYSGTPGSGSDKDTVEIANMNLDAVIKFAMQVYQQL</sequence>
<name>A0A099P2A0_PICKU</name>
<evidence type="ECO:0000256" key="6">
    <source>
        <dbReference type="ARBA" id="ARBA00023328"/>
    </source>
</evidence>
<reference evidence="9" key="2">
    <citation type="submission" date="2014-08" db="EMBL/GenBank/DDBJ databases">
        <title>Exploiting Issatchenkia orientalis SD108 for Succinic Acid Production.</title>
        <authorList>
            <person name="Xiao H."/>
            <person name="Shao Z."/>
            <person name="Jiang Y."/>
            <person name="Dole S."/>
            <person name="Zhao H."/>
        </authorList>
    </citation>
    <scope>NUCLEOTIDE SEQUENCE [LARGE SCALE GENOMIC DNA]</scope>
    <source>
        <strain evidence="9">SD108</strain>
    </source>
</reference>
<comment type="similarity">
    <text evidence="3">Belongs to the CENP-O/MCM21 family.</text>
</comment>
<evidence type="ECO:0000313" key="8">
    <source>
        <dbReference type="EMBL" id="AWU75994.1"/>
    </source>
</evidence>
<dbReference type="HOGENOM" id="CLU_1289076_0_0_1"/>
<reference evidence="8 13" key="5">
    <citation type="submission" date="2018-06" db="EMBL/GenBank/DDBJ databases">
        <title>Population genomics shows no distinction between pathogenic Candida krusei and environmental Pichia kudriavzevii: One species, four names.</title>
        <authorList>
            <person name="Douglass A.P."/>
            <person name="Offei B."/>
            <person name="Braun-Galleani S."/>
            <person name="Coughlan A.Y."/>
            <person name="Martos A."/>
            <person name="Ortiz-Merino R.A."/>
            <person name="Byrne K.P."/>
            <person name="Wolfe K.H."/>
        </authorList>
    </citation>
    <scope>NUCLEOTIDE SEQUENCE [LARGE SCALE GENOMIC DNA]</scope>
    <source>
        <strain evidence="8 13">CBS573</strain>
    </source>
</reference>
<reference evidence="12" key="3">
    <citation type="journal article" date="2017" name="Genome Announc.">
        <title>Genome sequences of Cyberlindnera fabianii 65, Pichia kudriavzevii 129, and Saccharomyces cerevisiae 131 isolated from fermented masau fruits in Zimbabwe.</title>
        <authorList>
            <person name="van Rijswijck I.M.H."/>
            <person name="Derks M.F.L."/>
            <person name="Abee T."/>
            <person name="de Ridder D."/>
            <person name="Smid E.J."/>
        </authorList>
    </citation>
    <scope>NUCLEOTIDE SEQUENCE [LARGE SCALE GENOMIC DNA]</scope>
    <source>
        <strain evidence="12">129</strain>
    </source>
</reference>
<dbReference type="OrthoDB" id="10050372at2759"/>
<dbReference type="Proteomes" id="UP000249293">
    <property type="component" value="Chromosome 2"/>
</dbReference>
<evidence type="ECO:0000313" key="10">
    <source>
        <dbReference type="EMBL" id="ONH71873.1"/>
    </source>
</evidence>
<keyword evidence="13" id="KW-1185">Reference proteome</keyword>
<dbReference type="EMBL" id="MQVM01000027">
    <property type="protein sequence ID" value="ONH71873.1"/>
    <property type="molecule type" value="Genomic_DNA"/>
</dbReference>
<evidence type="ECO:0000313" key="12">
    <source>
        <dbReference type="Proteomes" id="UP000189274"/>
    </source>
</evidence>
<evidence type="ECO:0000313" key="11">
    <source>
        <dbReference type="Proteomes" id="UP000029867"/>
    </source>
</evidence>
<organism evidence="9 11">
    <name type="scientific">Pichia kudriavzevii</name>
    <name type="common">Yeast</name>
    <name type="synonym">Issatchenkia orientalis</name>
    <dbReference type="NCBI Taxonomy" id="4909"/>
    <lineage>
        <taxon>Eukaryota</taxon>
        <taxon>Fungi</taxon>
        <taxon>Dikarya</taxon>
        <taxon>Ascomycota</taxon>
        <taxon>Saccharomycotina</taxon>
        <taxon>Pichiomycetes</taxon>
        <taxon>Pichiales</taxon>
        <taxon>Pichiaceae</taxon>
        <taxon>Pichia</taxon>
    </lineage>
</organism>
<evidence type="ECO:0000256" key="3">
    <source>
        <dbReference type="ARBA" id="ARBA00007321"/>
    </source>
</evidence>
<dbReference type="Proteomes" id="UP000029867">
    <property type="component" value="Unassembled WGS sequence"/>
</dbReference>
<dbReference type="STRING" id="4909.A0A099P2A0"/>
<evidence type="ECO:0000256" key="1">
    <source>
        <dbReference type="ARBA" id="ARBA00004123"/>
    </source>
</evidence>
<dbReference type="EMBL" id="JQFK01000013">
    <property type="protein sequence ID" value="KGK39040.1"/>
    <property type="molecule type" value="Genomic_DNA"/>
</dbReference>
<evidence type="ECO:0000256" key="2">
    <source>
        <dbReference type="ARBA" id="ARBA00004584"/>
    </source>
</evidence>
<dbReference type="EMBL" id="CP028774">
    <property type="protein sequence ID" value="AWU75994.1"/>
    <property type="molecule type" value="Genomic_DNA"/>
</dbReference>
<dbReference type="Proteomes" id="UP000189274">
    <property type="component" value="Unassembled WGS sequence"/>
</dbReference>
<dbReference type="GO" id="GO:0005634">
    <property type="term" value="C:nucleus"/>
    <property type="evidence" value="ECO:0007669"/>
    <property type="project" value="UniProtKB-SubCell"/>
</dbReference>
<evidence type="ECO:0000256" key="5">
    <source>
        <dbReference type="ARBA" id="ARBA00023242"/>
    </source>
</evidence>
<dbReference type="AlphaFoldDB" id="A0A099P2A0"/>
<evidence type="ECO:0000256" key="4">
    <source>
        <dbReference type="ARBA" id="ARBA00022454"/>
    </source>
</evidence>
<proteinExistence type="inferred from homology"/>
<gene>
    <name evidence="10" type="ORF">BOH78_4218</name>
    <name evidence="8" type="ORF">C5L36_0B12230</name>
    <name evidence="9" type="ORF">JL09_g1835</name>
</gene>
<keyword evidence="4" id="KW-0158">Chromosome</keyword>
<evidence type="ECO:0000256" key="7">
    <source>
        <dbReference type="SAM" id="Coils"/>
    </source>
</evidence>
<keyword evidence="7" id="KW-0175">Coiled coil</keyword>
<evidence type="ECO:0000313" key="13">
    <source>
        <dbReference type="Proteomes" id="UP000249293"/>
    </source>
</evidence>
<keyword evidence="6" id="KW-0137">Centromere</keyword>
<reference evidence="10" key="4">
    <citation type="submission" date="2017-01" db="EMBL/GenBank/DDBJ databases">
        <authorList>
            <person name="Mah S.A."/>
            <person name="Swanson W.J."/>
            <person name="Moy G.W."/>
            <person name="Vacquier V.D."/>
        </authorList>
    </citation>
    <scope>NUCLEOTIDE SEQUENCE [LARGE SCALE GENOMIC DNA]</scope>
    <source>
        <strain evidence="10">129</strain>
    </source>
</reference>
<dbReference type="InterPro" id="IPR018464">
    <property type="entry name" value="CENP-O"/>
</dbReference>
<reference evidence="11" key="1">
    <citation type="journal article" date="2014" name="Microb. Cell Fact.">
        <title>Exploiting Issatchenkia orientalis SD108 for succinic acid production.</title>
        <authorList>
            <person name="Xiao H."/>
            <person name="Shao Z."/>
            <person name="Jiang Y."/>
            <person name="Dole S."/>
            <person name="Zhao H."/>
        </authorList>
    </citation>
    <scope>NUCLEOTIDE SEQUENCE [LARGE SCALE GENOMIC DNA]</scope>
    <source>
        <strain evidence="11">SD108</strain>
    </source>
</reference>
<feature type="coiled-coil region" evidence="7">
    <location>
        <begin position="4"/>
        <end position="31"/>
    </location>
</feature>
<dbReference type="GO" id="GO:0000776">
    <property type="term" value="C:kinetochore"/>
    <property type="evidence" value="ECO:0007669"/>
    <property type="project" value="InterPro"/>
</dbReference>
<comment type="subcellular location">
    <subcellularLocation>
        <location evidence="2">Chromosome</location>
        <location evidence="2">Centromere</location>
    </subcellularLocation>
    <subcellularLocation>
        <location evidence="1">Nucleus</location>
    </subcellularLocation>
</comment>